<dbReference type="Gene3D" id="2.40.50.140">
    <property type="entry name" value="Nucleic acid-binding proteins"/>
    <property type="match status" value="1"/>
</dbReference>
<evidence type="ECO:0000256" key="3">
    <source>
        <dbReference type="RuleBase" id="RU000524"/>
    </source>
</evidence>
<dbReference type="PANTHER" id="PTHR10302">
    <property type="entry name" value="SINGLE-STRANDED DNA-BINDING PROTEIN"/>
    <property type="match status" value="1"/>
</dbReference>
<keyword evidence="1 2" id="KW-0238">DNA-binding</keyword>
<dbReference type="Proteomes" id="UP000310639">
    <property type="component" value="Chromosome"/>
</dbReference>
<evidence type="ECO:0000313" key="4">
    <source>
        <dbReference type="EMBL" id="QCT41940.1"/>
    </source>
</evidence>
<dbReference type="PANTHER" id="PTHR10302:SF0">
    <property type="entry name" value="SINGLE-STRANDED DNA-BINDING PROTEIN, MITOCHONDRIAL"/>
    <property type="match status" value="1"/>
</dbReference>
<dbReference type="InterPro" id="IPR000424">
    <property type="entry name" value="Primosome_PriB/ssb"/>
</dbReference>
<accession>A0A4P9A2E0</accession>
<protein>
    <recommendedName>
        <fullName evidence="2 3">Single-stranded DNA-binding protein</fullName>
        <shortName evidence="2">SSB</shortName>
    </recommendedName>
</protein>
<dbReference type="Pfam" id="PF00436">
    <property type="entry name" value="SSB"/>
    <property type="match status" value="1"/>
</dbReference>
<keyword evidence="5" id="KW-1185">Reference proteome</keyword>
<evidence type="ECO:0000256" key="1">
    <source>
        <dbReference type="ARBA" id="ARBA00023125"/>
    </source>
</evidence>
<dbReference type="GO" id="GO:0006260">
    <property type="term" value="P:DNA replication"/>
    <property type="evidence" value="ECO:0007669"/>
    <property type="project" value="InterPro"/>
</dbReference>
<dbReference type="HAMAP" id="MF_00984">
    <property type="entry name" value="SSB"/>
    <property type="match status" value="1"/>
</dbReference>
<dbReference type="SUPFAM" id="SSF50249">
    <property type="entry name" value="Nucleic acid-binding proteins"/>
    <property type="match status" value="1"/>
</dbReference>
<dbReference type="KEGG" id="nft:FBF37_00375"/>
<dbReference type="RefSeq" id="WP_138078404.1">
    <property type="nucleotide sequence ID" value="NZ_CP040004.1"/>
</dbReference>
<sequence>MARSINQVILMGRLTRDPEQRTTTSGRTVVSFSIAVDRQTQDDQADFFDVTAWEKLGELVMQYLSKGRRVLVQGRLRQDSWEDKETGKRRSRIEVVASDVTFLDGPSGDTGGSTANISTKEEVVTEIDDKPIDLSEIPF</sequence>
<comment type="caution">
    <text evidence="2">Lacks conserved residue(s) required for the propagation of feature annotation.</text>
</comment>
<proteinExistence type="inferred from homology"/>
<gene>
    <name evidence="4" type="ORF">FBF37_00375</name>
</gene>
<dbReference type="InterPro" id="IPR011344">
    <property type="entry name" value="ssDNA-bd"/>
</dbReference>
<dbReference type="NCBIfam" id="TIGR00621">
    <property type="entry name" value="ssb"/>
    <property type="match status" value="1"/>
</dbReference>
<reference evidence="4 5" key="1">
    <citation type="submission" date="2019-04" db="EMBL/GenBank/DDBJ databases">
        <title>Saccharibacteria TM7 genomes.</title>
        <authorList>
            <person name="Bor B."/>
            <person name="He X."/>
            <person name="Chen T."/>
            <person name="Dewhirst F.E."/>
        </authorList>
    </citation>
    <scope>NUCLEOTIDE SEQUENCE [LARGE SCALE GENOMIC DNA]</scope>
    <source>
        <strain evidence="4 5">BB001</strain>
    </source>
</reference>
<dbReference type="EMBL" id="CP040004">
    <property type="protein sequence ID" value="QCT41940.1"/>
    <property type="molecule type" value="Genomic_DNA"/>
</dbReference>
<dbReference type="CDD" id="cd04496">
    <property type="entry name" value="SSB_OBF"/>
    <property type="match status" value="1"/>
</dbReference>
<dbReference type="GO" id="GO:0003697">
    <property type="term" value="F:single-stranded DNA binding"/>
    <property type="evidence" value="ECO:0007669"/>
    <property type="project" value="UniProtKB-UniRule"/>
</dbReference>
<evidence type="ECO:0000256" key="2">
    <source>
        <dbReference type="HAMAP-Rule" id="MF_00984"/>
    </source>
</evidence>
<organism evidence="4 5">
    <name type="scientific">Candidatus Nanosynbacter featherlites</name>
    <dbReference type="NCBI Taxonomy" id="2572088"/>
    <lineage>
        <taxon>Bacteria</taxon>
        <taxon>Candidatus Saccharimonadota</taxon>
        <taxon>Candidatus Saccharimonadia</taxon>
        <taxon>Candidatus Nanosynbacterales</taxon>
        <taxon>Candidatus Nanosynbacteraceae</taxon>
        <taxon>Candidatus Nanosynbacter</taxon>
    </lineage>
</organism>
<name>A0A4P9A2E0_9BACT</name>
<dbReference type="AlphaFoldDB" id="A0A4P9A2E0"/>
<comment type="subunit">
    <text evidence="2">Homotetramer.</text>
</comment>
<evidence type="ECO:0000313" key="5">
    <source>
        <dbReference type="Proteomes" id="UP000310639"/>
    </source>
</evidence>
<dbReference type="GO" id="GO:0009295">
    <property type="term" value="C:nucleoid"/>
    <property type="evidence" value="ECO:0007669"/>
    <property type="project" value="TreeGrafter"/>
</dbReference>
<dbReference type="OrthoDB" id="9809878at2"/>
<dbReference type="PROSITE" id="PS50935">
    <property type="entry name" value="SSB"/>
    <property type="match status" value="1"/>
</dbReference>
<dbReference type="InterPro" id="IPR012340">
    <property type="entry name" value="NA-bd_OB-fold"/>
</dbReference>